<comment type="caution">
    <text evidence="2">The sequence shown here is derived from an EMBL/GenBank/DDBJ whole genome shotgun (WGS) entry which is preliminary data.</text>
</comment>
<organism evidence="2 3">
    <name type="scientific">Elysia chlorotica</name>
    <name type="common">Eastern emerald elysia</name>
    <name type="synonym">Sea slug</name>
    <dbReference type="NCBI Taxonomy" id="188477"/>
    <lineage>
        <taxon>Eukaryota</taxon>
        <taxon>Metazoa</taxon>
        <taxon>Spiralia</taxon>
        <taxon>Lophotrochozoa</taxon>
        <taxon>Mollusca</taxon>
        <taxon>Gastropoda</taxon>
        <taxon>Heterobranchia</taxon>
        <taxon>Euthyneura</taxon>
        <taxon>Panpulmonata</taxon>
        <taxon>Sacoglossa</taxon>
        <taxon>Placobranchoidea</taxon>
        <taxon>Plakobranchidae</taxon>
        <taxon>Elysia</taxon>
    </lineage>
</organism>
<gene>
    <name evidence="2" type="ORF">EGW08_010827</name>
</gene>
<evidence type="ECO:0000313" key="2">
    <source>
        <dbReference type="EMBL" id="RUS81389.1"/>
    </source>
</evidence>
<protein>
    <submittedName>
        <fullName evidence="2">Uncharacterized protein</fullName>
    </submittedName>
</protein>
<dbReference type="AlphaFoldDB" id="A0A3S0ZMR7"/>
<keyword evidence="1" id="KW-1133">Transmembrane helix</keyword>
<accession>A0A3S0ZMR7</accession>
<sequence>MYCHATAFFVFFFYNSKNCQNKSYHFRGVIFYIVEISVSCICKIPFALSLHSKNFRIFLPYLSISSLQRRACWILGKKFFDDVLTNRIFLKKGFQKTCYLA</sequence>
<feature type="transmembrane region" description="Helical" evidence="1">
    <location>
        <begin position="29"/>
        <end position="50"/>
    </location>
</feature>
<proteinExistence type="predicted"/>
<keyword evidence="1" id="KW-0812">Transmembrane</keyword>
<keyword evidence="1" id="KW-0472">Membrane</keyword>
<reference evidence="2 3" key="1">
    <citation type="submission" date="2019-01" db="EMBL/GenBank/DDBJ databases">
        <title>A draft genome assembly of the solar-powered sea slug Elysia chlorotica.</title>
        <authorList>
            <person name="Cai H."/>
            <person name="Li Q."/>
            <person name="Fang X."/>
            <person name="Li J."/>
            <person name="Curtis N.E."/>
            <person name="Altenburger A."/>
            <person name="Shibata T."/>
            <person name="Feng M."/>
            <person name="Maeda T."/>
            <person name="Schwartz J.A."/>
            <person name="Shigenobu S."/>
            <person name="Lundholm N."/>
            <person name="Nishiyama T."/>
            <person name="Yang H."/>
            <person name="Hasebe M."/>
            <person name="Li S."/>
            <person name="Pierce S.K."/>
            <person name="Wang J."/>
        </authorList>
    </citation>
    <scope>NUCLEOTIDE SEQUENCE [LARGE SCALE GENOMIC DNA]</scope>
    <source>
        <strain evidence="2">EC2010</strain>
        <tissue evidence="2">Whole organism of an adult</tissue>
    </source>
</reference>
<keyword evidence="3" id="KW-1185">Reference proteome</keyword>
<dbReference type="Proteomes" id="UP000271974">
    <property type="component" value="Unassembled WGS sequence"/>
</dbReference>
<evidence type="ECO:0000313" key="3">
    <source>
        <dbReference type="Proteomes" id="UP000271974"/>
    </source>
</evidence>
<evidence type="ECO:0000256" key="1">
    <source>
        <dbReference type="SAM" id="Phobius"/>
    </source>
</evidence>
<dbReference type="EMBL" id="RQTK01000339">
    <property type="protein sequence ID" value="RUS81389.1"/>
    <property type="molecule type" value="Genomic_DNA"/>
</dbReference>
<name>A0A3S0ZMR7_ELYCH</name>